<reference evidence="3" key="1">
    <citation type="submission" date="2016-11" db="EMBL/GenBank/DDBJ databases">
        <authorList>
            <person name="Varghese N."/>
            <person name="Submissions S."/>
        </authorList>
    </citation>
    <scope>NUCLEOTIDE SEQUENCE [LARGE SCALE GENOMIC DNA]</scope>
    <source>
        <strain evidence="3">DSM 29440</strain>
    </source>
</reference>
<gene>
    <name evidence="2" type="ORF">SAMN05444002_1992</name>
</gene>
<dbReference type="STRING" id="1217970.SAMN05444002_1992"/>
<dbReference type="AlphaFoldDB" id="A0A1N6FVE6"/>
<keyword evidence="1" id="KW-0472">Membrane</keyword>
<organism evidence="2 3">
    <name type="scientific">Vannielia litorea</name>
    <dbReference type="NCBI Taxonomy" id="1217970"/>
    <lineage>
        <taxon>Bacteria</taxon>
        <taxon>Pseudomonadati</taxon>
        <taxon>Pseudomonadota</taxon>
        <taxon>Alphaproteobacteria</taxon>
        <taxon>Rhodobacterales</taxon>
        <taxon>Paracoccaceae</taxon>
        <taxon>Vannielia</taxon>
    </lineage>
</organism>
<keyword evidence="3" id="KW-1185">Reference proteome</keyword>
<dbReference type="EMBL" id="FSRL01000001">
    <property type="protein sequence ID" value="SIN99255.1"/>
    <property type="molecule type" value="Genomic_DNA"/>
</dbReference>
<dbReference type="RefSeq" id="WP_074256067.1">
    <property type="nucleotide sequence ID" value="NZ_FSRL01000001.1"/>
</dbReference>
<name>A0A1N6FVE6_9RHOB</name>
<evidence type="ECO:0000313" key="3">
    <source>
        <dbReference type="Proteomes" id="UP000184932"/>
    </source>
</evidence>
<evidence type="ECO:0000256" key="1">
    <source>
        <dbReference type="SAM" id="Phobius"/>
    </source>
</evidence>
<sequence length="67" mass="7543">MNNFFNLQHPWFGPLWRRVLVTALCFAWAAFELAMGSPGWALLFAAAGAWCGYQFFVVWEDPGEGDG</sequence>
<evidence type="ECO:0008006" key="4">
    <source>
        <dbReference type="Google" id="ProtNLM"/>
    </source>
</evidence>
<feature type="transmembrane region" description="Helical" evidence="1">
    <location>
        <begin position="40"/>
        <end position="59"/>
    </location>
</feature>
<evidence type="ECO:0000313" key="2">
    <source>
        <dbReference type="EMBL" id="SIN99255.1"/>
    </source>
</evidence>
<keyword evidence="1" id="KW-0812">Transmembrane</keyword>
<feature type="transmembrane region" description="Helical" evidence="1">
    <location>
        <begin position="15"/>
        <end position="33"/>
    </location>
</feature>
<accession>A0A1N6FVE6</accession>
<protein>
    <recommendedName>
        <fullName evidence="4">DUF3329 domain-containing protein</fullName>
    </recommendedName>
</protein>
<keyword evidence="1" id="KW-1133">Transmembrane helix</keyword>
<dbReference type="OrthoDB" id="7362327at2"/>
<proteinExistence type="predicted"/>
<dbReference type="Proteomes" id="UP000184932">
    <property type="component" value="Unassembled WGS sequence"/>
</dbReference>